<proteinExistence type="predicted"/>
<keyword evidence="3" id="KW-1185">Reference proteome</keyword>
<feature type="region of interest" description="Disordered" evidence="1">
    <location>
        <begin position="1"/>
        <end position="192"/>
    </location>
</feature>
<dbReference type="RefSeq" id="WP_206728829.1">
    <property type="nucleotide sequence ID" value="NZ_CP071090.1"/>
</dbReference>
<feature type="compositionally biased region" description="Low complexity" evidence="1">
    <location>
        <begin position="39"/>
        <end position="50"/>
    </location>
</feature>
<evidence type="ECO:0000256" key="1">
    <source>
        <dbReference type="SAM" id="MobiDB-lite"/>
    </source>
</evidence>
<evidence type="ECO:0000313" key="3">
    <source>
        <dbReference type="Proteomes" id="UP000662747"/>
    </source>
</evidence>
<dbReference type="Proteomes" id="UP000662747">
    <property type="component" value="Chromosome"/>
</dbReference>
<accession>A0ABX7PA42</accession>
<evidence type="ECO:0008006" key="4">
    <source>
        <dbReference type="Google" id="ProtNLM"/>
    </source>
</evidence>
<sequence length="280" mass="28921">MKVDAPESPSNAAQEKQAPDGARFKKALQEADARRARDAGPPARAGRAPASGTVPPLRPGAVSARSSGLTGARAPAPPATRASGPVLATSRGALASAENLGRTRQAMHTEAQRLGTVRSEASTQSQERTEHRLTDLIRRELTREAPPADARPATTSPAPDTRRAATDAPAPESGVAGVAGATAAGSGGAASTEAVSATTSADAALEIIERIEVFVKSQRPALSLSLRGSLDATVEVERTGPREVALRIQGRRGPIPTGDLARLRDALEARGLRLRSLRAE</sequence>
<protein>
    <recommendedName>
        <fullName evidence="4">Flagellar hook-length control protein-like C-terminal domain-containing protein</fullName>
    </recommendedName>
</protein>
<evidence type="ECO:0000313" key="2">
    <source>
        <dbReference type="EMBL" id="QSQ27307.1"/>
    </source>
</evidence>
<name>A0ABX7PA42_9BACT</name>
<dbReference type="EMBL" id="CP071090">
    <property type="protein sequence ID" value="QSQ27307.1"/>
    <property type="molecule type" value="Genomic_DNA"/>
</dbReference>
<reference evidence="2 3" key="1">
    <citation type="submission" date="2021-02" db="EMBL/GenBank/DDBJ databases">
        <title>De Novo genome assembly of isolated myxobacteria.</title>
        <authorList>
            <person name="Stevens D.C."/>
        </authorList>
    </citation>
    <scope>NUCLEOTIDE SEQUENCE [LARGE SCALE GENOMIC DNA]</scope>
    <source>
        <strain evidence="3">SCPEA02</strain>
    </source>
</reference>
<organism evidence="2 3">
    <name type="scientific">Pyxidicoccus parkwayensis</name>
    <dbReference type="NCBI Taxonomy" id="2813578"/>
    <lineage>
        <taxon>Bacteria</taxon>
        <taxon>Pseudomonadati</taxon>
        <taxon>Myxococcota</taxon>
        <taxon>Myxococcia</taxon>
        <taxon>Myxococcales</taxon>
        <taxon>Cystobacterineae</taxon>
        <taxon>Myxococcaceae</taxon>
        <taxon>Pyxidicoccus</taxon>
    </lineage>
</organism>
<feature type="compositionally biased region" description="Low complexity" evidence="1">
    <location>
        <begin position="173"/>
        <end position="192"/>
    </location>
</feature>
<feature type="compositionally biased region" description="Basic and acidic residues" evidence="1">
    <location>
        <begin position="127"/>
        <end position="143"/>
    </location>
</feature>
<gene>
    <name evidence="2" type="ORF">JY651_21405</name>
</gene>
<feature type="compositionally biased region" description="Low complexity" evidence="1">
    <location>
        <begin position="70"/>
        <end position="85"/>
    </location>
</feature>
<feature type="compositionally biased region" description="Basic and acidic residues" evidence="1">
    <location>
        <begin position="27"/>
        <end position="38"/>
    </location>
</feature>